<dbReference type="GO" id="GO:0032259">
    <property type="term" value="P:methylation"/>
    <property type="evidence" value="ECO:0007669"/>
    <property type="project" value="UniProtKB-KW"/>
</dbReference>
<dbReference type="GO" id="GO:0008725">
    <property type="term" value="F:DNA-3-methyladenine glycosylase activity"/>
    <property type="evidence" value="ECO:0007669"/>
    <property type="project" value="TreeGrafter"/>
</dbReference>
<dbReference type="Gene3D" id="1.10.10.60">
    <property type="entry name" value="Homeodomain-like"/>
    <property type="match status" value="2"/>
</dbReference>
<dbReference type="Pfam" id="PF12833">
    <property type="entry name" value="HTH_18"/>
    <property type="match status" value="1"/>
</dbReference>
<comment type="catalytic activity">
    <reaction evidence="1">
        <text>Hydrolysis of alkylated DNA, releasing 3-methyladenine, 3-methylguanine, 7-methylguanine and 7-methyladenine.</text>
        <dbReference type="EC" id="3.2.2.21"/>
    </reaction>
</comment>
<keyword evidence="11" id="KW-0010">Activator</keyword>
<keyword evidence="6" id="KW-0479">Metal-binding</keyword>
<dbReference type="EMBL" id="SHKP01000004">
    <property type="protein sequence ID" value="RZU03046.1"/>
    <property type="molecule type" value="Genomic_DNA"/>
</dbReference>
<organism evidence="15 16">
    <name type="scientific">Rivibacter subsaxonicus</name>
    <dbReference type="NCBI Taxonomy" id="457575"/>
    <lineage>
        <taxon>Bacteria</taxon>
        <taxon>Pseudomonadati</taxon>
        <taxon>Pseudomonadota</taxon>
        <taxon>Betaproteobacteria</taxon>
        <taxon>Burkholderiales</taxon>
        <taxon>Rivibacter</taxon>
    </lineage>
</organism>
<keyword evidence="9" id="KW-0805">Transcription regulation</keyword>
<dbReference type="SMART" id="SM00478">
    <property type="entry name" value="ENDO3c"/>
    <property type="match status" value="1"/>
</dbReference>
<dbReference type="InterPro" id="IPR011257">
    <property type="entry name" value="DNA_glycosylase"/>
</dbReference>
<evidence type="ECO:0000256" key="10">
    <source>
        <dbReference type="ARBA" id="ARBA00023125"/>
    </source>
</evidence>
<reference evidence="15 16" key="1">
    <citation type="submission" date="2019-02" db="EMBL/GenBank/DDBJ databases">
        <title>Genomic Encyclopedia of Type Strains, Phase IV (KMG-IV): sequencing the most valuable type-strain genomes for metagenomic binning, comparative biology and taxonomic classification.</title>
        <authorList>
            <person name="Goeker M."/>
        </authorList>
    </citation>
    <scope>NUCLEOTIDE SEQUENCE [LARGE SCALE GENOMIC DNA]</scope>
    <source>
        <strain evidence="15 16">DSM 19570</strain>
    </source>
</reference>
<dbReference type="Pfam" id="PF06029">
    <property type="entry name" value="AlkA_N"/>
    <property type="match status" value="1"/>
</dbReference>
<dbReference type="AlphaFoldDB" id="A0A4V6MER6"/>
<keyword evidence="13" id="KW-0234">DNA repair</keyword>
<dbReference type="EC" id="3.2.2.21" evidence="3"/>
<dbReference type="OrthoDB" id="9811249at2"/>
<evidence type="ECO:0000256" key="1">
    <source>
        <dbReference type="ARBA" id="ARBA00000086"/>
    </source>
</evidence>
<keyword evidence="12" id="KW-0804">Transcription</keyword>
<evidence type="ECO:0000256" key="2">
    <source>
        <dbReference type="ARBA" id="ARBA00001947"/>
    </source>
</evidence>
<dbReference type="PANTHER" id="PTHR43003">
    <property type="entry name" value="DNA-3-METHYLADENINE GLYCOSYLASE"/>
    <property type="match status" value="1"/>
</dbReference>
<evidence type="ECO:0000256" key="9">
    <source>
        <dbReference type="ARBA" id="ARBA00023015"/>
    </source>
</evidence>
<dbReference type="InterPro" id="IPR051912">
    <property type="entry name" value="Alkylbase_DNA_Glycosylase/TA"/>
</dbReference>
<dbReference type="InterPro" id="IPR018062">
    <property type="entry name" value="HTH_AraC-typ_CS"/>
</dbReference>
<keyword evidence="10" id="KW-0238">DNA-binding</keyword>
<dbReference type="PROSITE" id="PS01124">
    <property type="entry name" value="HTH_ARAC_FAMILY_2"/>
    <property type="match status" value="1"/>
</dbReference>
<dbReference type="Gene3D" id="3.40.10.10">
    <property type="entry name" value="DNA Methylphosphotriester Repair Domain"/>
    <property type="match status" value="1"/>
</dbReference>
<evidence type="ECO:0000256" key="7">
    <source>
        <dbReference type="ARBA" id="ARBA00022763"/>
    </source>
</evidence>
<evidence type="ECO:0000259" key="14">
    <source>
        <dbReference type="PROSITE" id="PS01124"/>
    </source>
</evidence>
<dbReference type="GO" id="GO:0032131">
    <property type="term" value="F:alkylated DNA binding"/>
    <property type="evidence" value="ECO:0007669"/>
    <property type="project" value="TreeGrafter"/>
</dbReference>
<dbReference type="Gene3D" id="1.10.340.30">
    <property type="entry name" value="Hypothetical protein, domain 2"/>
    <property type="match status" value="1"/>
</dbReference>
<dbReference type="GO" id="GO:0008270">
    <property type="term" value="F:zinc ion binding"/>
    <property type="evidence" value="ECO:0007669"/>
    <property type="project" value="InterPro"/>
</dbReference>
<gene>
    <name evidence="15" type="ORF">EV670_1079</name>
</gene>
<dbReference type="GO" id="GO:0006285">
    <property type="term" value="P:base-excision repair, AP site formation"/>
    <property type="evidence" value="ECO:0007669"/>
    <property type="project" value="TreeGrafter"/>
</dbReference>
<evidence type="ECO:0000256" key="3">
    <source>
        <dbReference type="ARBA" id="ARBA00012000"/>
    </source>
</evidence>
<dbReference type="GO" id="GO:0043916">
    <property type="term" value="F:DNA-7-methylguanine glycosylase activity"/>
    <property type="evidence" value="ECO:0007669"/>
    <property type="project" value="TreeGrafter"/>
</dbReference>
<dbReference type="Pfam" id="PF00730">
    <property type="entry name" value="HhH-GPD"/>
    <property type="match status" value="1"/>
</dbReference>
<keyword evidence="16" id="KW-1185">Reference proteome</keyword>
<evidence type="ECO:0000313" key="15">
    <source>
        <dbReference type="EMBL" id="RZU03046.1"/>
    </source>
</evidence>
<evidence type="ECO:0000256" key="6">
    <source>
        <dbReference type="ARBA" id="ARBA00022723"/>
    </source>
</evidence>
<name>A0A4V6MER6_9BURK</name>
<keyword evidence="5" id="KW-0808">Transferase</keyword>
<dbReference type="SMART" id="SM01009">
    <property type="entry name" value="AlkA_N"/>
    <property type="match status" value="1"/>
</dbReference>
<dbReference type="SUPFAM" id="SSF55945">
    <property type="entry name" value="TATA-box binding protein-like"/>
    <property type="match status" value="1"/>
</dbReference>
<dbReference type="InterPro" id="IPR023170">
    <property type="entry name" value="HhH_base_excis_C"/>
</dbReference>
<dbReference type="PROSITE" id="PS00041">
    <property type="entry name" value="HTH_ARAC_FAMILY_1"/>
    <property type="match status" value="2"/>
</dbReference>
<dbReference type="Gene3D" id="3.30.310.20">
    <property type="entry name" value="DNA-3-methyladenine glycosylase AlkA, N-terminal domain"/>
    <property type="match status" value="1"/>
</dbReference>
<dbReference type="PANTHER" id="PTHR43003:SF13">
    <property type="entry name" value="DNA-3-METHYLADENINE GLYCOSYLASE 2"/>
    <property type="match status" value="1"/>
</dbReference>
<accession>A0A4V6MER6</accession>
<sequence length="489" mass="53357">MDQPPTLDADTAWQALQARDARFDGRMFVGVTSTGIYCRPICRVRLPRRANCRFFDSAARAEHAGFRPCLRCRPELAPGLSLMDSSASLAQAAARMIDAAVQAGEAPAMPALAARLGVTDRHLRRIFVAEHGVNPVEYLTTRRLLLAKQLLSDTAQPITQVALASGFASLRRFNAAFVERYRLSPSRLRRNGAESLPAEPSALRIRLGFRPPFDAPALFGFLDRRAMAGVELVRDERYARSLRLRHGRQDLVGWLGVQVDAARCELVVDAAPVLAPALGLLSARLRDAFDLDADPALIDPVLARLPLASRPGLRLPGSLDGFEIAARVILGQQVTVKAARTLAQRLVERFGKPVATPWPEITRLFPSAAAIAAATPEAIGTLGIVRQRVRALQALAVALADGSLRLEHGAEARPVIEQLQALPGIGPWSAQLIAMRTLGWRDAWPSSDVGLWQALGSRDPKHIDALAEGWRPFRSHAVMRLWHELETAA</sequence>
<evidence type="ECO:0000256" key="12">
    <source>
        <dbReference type="ARBA" id="ARBA00023163"/>
    </source>
</evidence>
<dbReference type="Proteomes" id="UP000293671">
    <property type="component" value="Unassembled WGS sequence"/>
</dbReference>
<comment type="cofactor">
    <cofactor evidence="2">
        <name>Zn(2+)</name>
        <dbReference type="ChEBI" id="CHEBI:29105"/>
    </cofactor>
</comment>
<evidence type="ECO:0000256" key="4">
    <source>
        <dbReference type="ARBA" id="ARBA00022603"/>
    </source>
</evidence>
<dbReference type="GO" id="GO:0008168">
    <property type="term" value="F:methyltransferase activity"/>
    <property type="evidence" value="ECO:0007669"/>
    <property type="project" value="UniProtKB-KW"/>
</dbReference>
<dbReference type="InterPro" id="IPR037046">
    <property type="entry name" value="AlkA_N_sf"/>
</dbReference>
<feature type="domain" description="HTH araC/xylS-type" evidence="14">
    <location>
        <begin position="91"/>
        <end position="191"/>
    </location>
</feature>
<dbReference type="GO" id="GO:0003700">
    <property type="term" value="F:DNA-binding transcription factor activity"/>
    <property type="evidence" value="ECO:0007669"/>
    <property type="project" value="InterPro"/>
</dbReference>
<keyword evidence="4" id="KW-0489">Methyltransferase</keyword>
<keyword evidence="8" id="KW-0862">Zinc</keyword>
<dbReference type="InterPro" id="IPR003265">
    <property type="entry name" value="HhH-GPD_domain"/>
</dbReference>
<dbReference type="SUPFAM" id="SSF46689">
    <property type="entry name" value="Homeodomain-like"/>
    <property type="match status" value="1"/>
</dbReference>
<dbReference type="SUPFAM" id="SSF48150">
    <property type="entry name" value="DNA-glycosylase"/>
    <property type="match status" value="1"/>
</dbReference>
<dbReference type="RefSeq" id="WP_130430755.1">
    <property type="nucleotide sequence ID" value="NZ_SHKP01000004.1"/>
</dbReference>
<dbReference type="SUPFAM" id="SSF57884">
    <property type="entry name" value="Ada DNA repair protein, N-terminal domain (N-Ada 10)"/>
    <property type="match status" value="1"/>
</dbReference>
<dbReference type="GO" id="GO:0032993">
    <property type="term" value="C:protein-DNA complex"/>
    <property type="evidence" value="ECO:0007669"/>
    <property type="project" value="TreeGrafter"/>
</dbReference>
<evidence type="ECO:0000256" key="13">
    <source>
        <dbReference type="ARBA" id="ARBA00023204"/>
    </source>
</evidence>
<dbReference type="GO" id="GO:0005737">
    <property type="term" value="C:cytoplasm"/>
    <property type="evidence" value="ECO:0007669"/>
    <property type="project" value="TreeGrafter"/>
</dbReference>
<dbReference type="InterPro" id="IPR035451">
    <property type="entry name" value="Ada-like_dom_sf"/>
</dbReference>
<dbReference type="InterPro" id="IPR010316">
    <property type="entry name" value="AlkA_N"/>
</dbReference>
<dbReference type="Pfam" id="PF02805">
    <property type="entry name" value="Ada_Zn_binding"/>
    <property type="match status" value="1"/>
</dbReference>
<protein>
    <recommendedName>
        <fullName evidence="3">DNA-3-methyladenine glycosylase II</fullName>
        <ecNumber evidence="3">3.2.2.21</ecNumber>
    </recommendedName>
</protein>
<proteinExistence type="predicted"/>
<evidence type="ECO:0000313" key="16">
    <source>
        <dbReference type="Proteomes" id="UP000293671"/>
    </source>
</evidence>
<keyword evidence="7" id="KW-0227">DNA damage</keyword>
<dbReference type="Gene3D" id="1.10.1670.10">
    <property type="entry name" value="Helix-hairpin-Helix base-excision DNA repair enzymes (C-terminal)"/>
    <property type="match status" value="1"/>
</dbReference>
<comment type="caution">
    <text evidence="15">The sequence shown here is derived from an EMBL/GenBank/DDBJ whole genome shotgun (WGS) entry which is preliminary data.</text>
</comment>
<dbReference type="InterPro" id="IPR018060">
    <property type="entry name" value="HTH_AraC"/>
</dbReference>
<dbReference type="InterPro" id="IPR004026">
    <property type="entry name" value="Ada_DNA_repair_Zn-bd"/>
</dbReference>
<dbReference type="GO" id="GO:0006307">
    <property type="term" value="P:DNA alkylation repair"/>
    <property type="evidence" value="ECO:0007669"/>
    <property type="project" value="TreeGrafter"/>
</dbReference>
<dbReference type="GO" id="GO:0043565">
    <property type="term" value="F:sequence-specific DNA binding"/>
    <property type="evidence" value="ECO:0007669"/>
    <property type="project" value="InterPro"/>
</dbReference>
<dbReference type="SMART" id="SM00342">
    <property type="entry name" value="HTH_ARAC"/>
    <property type="match status" value="1"/>
</dbReference>
<evidence type="ECO:0000256" key="8">
    <source>
        <dbReference type="ARBA" id="ARBA00022833"/>
    </source>
</evidence>
<dbReference type="InterPro" id="IPR009057">
    <property type="entry name" value="Homeodomain-like_sf"/>
</dbReference>
<evidence type="ECO:0000256" key="5">
    <source>
        <dbReference type="ARBA" id="ARBA00022679"/>
    </source>
</evidence>
<evidence type="ECO:0000256" key="11">
    <source>
        <dbReference type="ARBA" id="ARBA00023159"/>
    </source>
</evidence>